<comment type="similarity">
    <text evidence="1">Belongs to the AHA1 family.</text>
</comment>
<dbReference type="Proteomes" id="UP000078387">
    <property type="component" value="Unassembled WGS sequence"/>
</dbReference>
<dbReference type="VEuPathDB" id="AmoebaDB:EHI8A_060660"/>
<accession>A0A5K1UZA5</accession>
<dbReference type="SUPFAM" id="SSF55961">
    <property type="entry name" value="Bet v1-like"/>
    <property type="match status" value="1"/>
</dbReference>
<dbReference type="Pfam" id="PF08327">
    <property type="entry name" value="AHSA1"/>
    <property type="match status" value="1"/>
</dbReference>
<reference evidence="3 4" key="1">
    <citation type="submission" date="2016-05" db="EMBL/GenBank/DDBJ databases">
        <title>First whole genome sequencing of Entamoeba histolytica HM1:IMSS-clone-6.</title>
        <authorList>
            <person name="Mukherjee Avik.K."/>
            <person name="Izumyama S."/>
            <person name="Nakada-Tsukui K."/>
            <person name="Nozaki T."/>
        </authorList>
    </citation>
    <scope>NUCLEOTIDE SEQUENCE [LARGE SCALE GENOMIC DNA]</scope>
    <source>
        <strain evidence="3 4">HM1:IMSS clone 6</strain>
    </source>
</reference>
<evidence type="ECO:0000256" key="1">
    <source>
        <dbReference type="ARBA" id="ARBA00006817"/>
    </source>
</evidence>
<dbReference type="CDD" id="cd08892">
    <property type="entry name" value="SRPBCC_Aha1"/>
    <property type="match status" value="1"/>
</dbReference>
<dbReference type="EMBL" id="BDEQ01000001">
    <property type="protein sequence ID" value="GAT94459.1"/>
    <property type="molecule type" value="Genomic_DNA"/>
</dbReference>
<organism evidence="3 4">
    <name type="scientific">Entamoeba histolytica</name>
    <dbReference type="NCBI Taxonomy" id="5759"/>
    <lineage>
        <taxon>Eukaryota</taxon>
        <taxon>Amoebozoa</taxon>
        <taxon>Evosea</taxon>
        <taxon>Archamoebae</taxon>
        <taxon>Mastigamoebida</taxon>
        <taxon>Entamoebidae</taxon>
        <taxon>Entamoeba</taxon>
    </lineage>
</organism>
<sequence length="131" mass="15279">MAQIEITSHFMVPPRIIYQCLNDPERLTALMQSPVQYKAEIGSKFVLFGGAVSGEIIDLKVNEKIVYKWRFNSWPEGKYSHVEITLTEGEDGDDETDLTLVQSDIEQKDIMRTENGWKMIYFERMKKMFGY</sequence>
<feature type="domain" description="Activator of Hsp90 ATPase homologue 1/2-like C-terminal" evidence="2">
    <location>
        <begin position="12"/>
        <end position="129"/>
    </location>
</feature>
<dbReference type="AlphaFoldDB" id="A0A5K1UZA5"/>
<evidence type="ECO:0000313" key="3">
    <source>
        <dbReference type="EMBL" id="GAT94459.1"/>
    </source>
</evidence>
<name>A0A5K1UZA5_ENTHI</name>
<dbReference type="VEuPathDB" id="AmoebaDB:EHI5A_094380"/>
<dbReference type="VEuPathDB" id="AmoebaDB:KM1_239530"/>
<gene>
    <name evidence="3" type="ORF">CL6EHI_065800</name>
</gene>
<dbReference type="InterPro" id="IPR013538">
    <property type="entry name" value="ASHA1/2-like_C"/>
</dbReference>
<dbReference type="OMA" id="RNGWTEN"/>
<dbReference type="InterPro" id="IPR023393">
    <property type="entry name" value="START-like_dom_sf"/>
</dbReference>
<evidence type="ECO:0000313" key="4">
    <source>
        <dbReference type="Proteomes" id="UP000078387"/>
    </source>
</evidence>
<proteinExistence type="inferred from homology"/>
<dbReference type="VEuPathDB" id="AmoebaDB:EHI7A_058600"/>
<evidence type="ECO:0000259" key="2">
    <source>
        <dbReference type="Pfam" id="PF08327"/>
    </source>
</evidence>
<comment type="caution">
    <text evidence="3">The sequence shown here is derived from an EMBL/GenBank/DDBJ whole genome shotgun (WGS) entry which is preliminary data.</text>
</comment>
<protein>
    <submittedName>
        <fullName evidence="3">Aha1 domain protein putative</fullName>
    </submittedName>
</protein>
<dbReference type="Gene3D" id="3.30.530.20">
    <property type="match status" value="1"/>
</dbReference>
<dbReference type="VEuPathDB" id="AmoebaDB:EHI_065800"/>